<dbReference type="OrthoDB" id="63267at2759"/>
<dbReference type="Gene3D" id="1.10.510.10">
    <property type="entry name" value="Transferase(Phosphotransferase) domain 1"/>
    <property type="match status" value="1"/>
</dbReference>
<keyword evidence="13" id="KW-1185">Reference proteome</keyword>
<dbReference type="AlphaFoldDB" id="A0A166AZ63"/>
<dbReference type="Pfam" id="PF00069">
    <property type="entry name" value="Pkinase"/>
    <property type="match status" value="1"/>
</dbReference>
<dbReference type="InterPro" id="IPR008271">
    <property type="entry name" value="Ser/Thr_kinase_AS"/>
</dbReference>
<evidence type="ECO:0000259" key="10">
    <source>
        <dbReference type="PROSITE" id="PS50011"/>
    </source>
</evidence>
<dbReference type="InterPro" id="IPR035892">
    <property type="entry name" value="C2_domain_sf"/>
</dbReference>
<evidence type="ECO:0000256" key="7">
    <source>
        <dbReference type="PROSITE-ProRule" id="PRU10141"/>
    </source>
</evidence>
<dbReference type="FunFam" id="1.10.510.10:FF:000008">
    <property type="entry name" value="Non-specific serine/threonine protein kinase"/>
    <property type="match status" value="1"/>
</dbReference>
<feature type="domain" description="AGC-kinase C-terminal" evidence="11">
    <location>
        <begin position="481"/>
        <end position="636"/>
    </location>
</feature>
<evidence type="ECO:0000259" key="11">
    <source>
        <dbReference type="PROSITE" id="PS51285"/>
    </source>
</evidence>
<dbReference type="InterPro" id="IPR017892">
    <property type="entry name" value="Pkinase_C"/>
</dbReference>
<name>A0A166AZ63_9AGAM</name>
<keyword evidence="6 7" id="KW-0067">ATP-binding</keyword>
<dbReference type="GO" id="GO:0005524">
    <property type="term" value="F:ATP binding"/>
    <property type="evidence" value="ECO:0007669"/>
    <property type="project" value="UniProtKB-UniRule"/>
</dbReference>
<proteinExistence type="predicted"/>
<evidence type="ECO:0000256" key="6">
    <source>
        <dbReference type="ARBA" id="ARBA00022840"/>
    </source>
</evidence>
<dbReference type="CDD" id="cd11651">
    <property type="entry name" value="YPK1_N_like"/>
    <property type="match status" value="1"/>
</dbReference>
<evidence type="ECO:0000256" key="4">
    <source>
        <dbReference type="ARBA" id="ARBA00022741"/>
    </source>
</evidence>
<dbReference type="InterPro" id="IPR000008">
    <property type="entry name" value="C2_dom"/>
</dbReference>
<dbReference type="SMART" id="SM00220">
    <property type="entry name" value="S_TKc"/>
    <property type="match status" value="1"/>
</dbReference>
<feature type="binding site" evidence="7">
    <location>
        <position position="260"/>
    </location>
    <ligand>
        <name>ATP</name>
        <dbReference type="ChEBI" id="CHEBI:30616"/>
    </ligand>
</feature>
<gene>
    <name evidence="12" type="ORF">FIBSPDRAFT_690756</name>
</gene>
<evidence type="ECO:0000256" key="8">
    <source>
        <dbReference type="SAM" id="MobiDB-lite"/>
    </source>
</evidence>
<dbReference type="PROSITE" id="PS51285">
    <property type="entry name" value="AGC_KINASE_CTER"/>
    <property type="match status" value="1"/>
</dbReference>
<keyword evidence="3" id="KW-0808">Transferase</keyword>
<dbReference type="SMART" id="SM00239">
    <property type="entry name" value="C2"/>
    <property type="match status" value="1"/>
</dbReference>
<dbReference type="GO" id="GO:0004674">
    <property type="term" value="F:protein serine/threonine kinase activity"/>
    <property type="evidence" value="ECO:0007669"/>
    <property type="project" value="UniProtKB-KW"/>
</dbReference>
<evidence type="ECO:0000256" key="3">
    <source>
        <dbReference type="ARBA" id="ARBA00022679"/>
    </source>
</evidence>
<feature type="non-terminal residue" evidence="12">
    <location>
        <position position="1"/>
    </location>
</feature>
<dbReference type="PROSITE" id="PS50004">
    <property type="entry name" value="C2"/>
    <property type="match status" value="1"/>
</dbReference>
<dbReference type="InterPro" id="IPR011009">
    <property type="entry name" value="Kinase-like_dom_sf"/>
</dbReference>
<dbReference type="Gene3D" id="2.60.40.150">
    <property type="entry name" value="C2 domain"/>
    <property type="match status" value="1"/>
</dbReference>
<feature type="domain" description="Protein kinase" evidence="10">
    <location>
        <begin position="221"/>
        <end position="480"/>
    </location>
</feature>
<feature type="region of interest" description="Disordered" evidence="8">
    <location>
        <begin position="531"/>
        <end position="609"/>
    </location>
</feature>
<dbReference type="FunFam" id="3.30.200.20:FF:000116">
    <property type="entry name" value="Non-specific serine/threonine protein kinase"/>
    <property type="match status" value="1"/>
</dbReference>
<dbReference type="SMART" id="SM00133">
    <property type="entry name" value="S_TK_X"/>
    <property type="match status" value="1"/>
</dbReference>
<reference evidence="12 13" key="1">
    <citation type="journal article" date="2016" name="Mol. Biol. Evol.">
        <title>Comparative Genomics of Early-Diverging Mushroom-Forming Fungi Provides Insights into the Origins of Lignocellulose Decay Capabilities.</title>
        <authorList>
            <person name="Nagy L.G."/>
            <person name="Riley R."/>
            <person name="Tritt A."/>
            <person name="Adam C."/>
            <person name="Daum C."/>
            <person name="Floudas D."/>
            <person name="Sun H."/>
            <person name="Yadav J.S."/>
            <person name="Pangilinan J."/>
            <person name="Larsson K.H."/>
            <person name="Matsuura K."/>
            <person name="Barry K."/>
            <person name="Labutti K."/>
            <person name="Kuo R."/>
            <person name="Ohm R.A."/>
            <person name="Bhattacharya S.S."/>
            <person name="Shirouzu T."/>
            <person name="Yoshinaga Y."/>
            <person name="Martin F.M."/>
            <person name="Grigoriev I.V."/>
            <person name="Hibbett D.S."/>
        </authorList>
    </citation>
    <scope>NUCLEOTIDE SEQUENCE [LARGE SCALE GENOMIC DNA]</scope>
    <source>
        <strain evidence="12 13">CBS 109695</strain>
    </source>
</reference>
<feature type="compositionally biased region" description="Basic and acidic residues" evidence="8">
    <location>
        <begin position="64"/>
        <end position="76"/>
    </location>
</feature>
<organism evidence="12 13">
    <name type="scientific">Athelia psychrophila</name>
    <dbReference type="NCBI Taxonomy" id="1759441"/>
    <lineage>
        <taxon>Eukaryota</taxon>
        <taxon>Fungi</taxon>
        <taxon>Dikarya</taxon>
        <taxon>Basidiomycota</taxon>
        <taxon>Agaricomycotina</taxon>
        <taxon>Agaricomycetes</taxon>
        <taxon>Agaricomycetidae</taxon>
        <taxon>Atheliales</taxon>
        <taxon>Atheliaceae</taxon>
        <taxon>Athelia</taxon>
    </lineage>
</organism>
<dbReference type="InterPro" id="IPR017441">
    <property type="entry name" value="Protein_kinase_ATP_BS"/>
</dbReference>
<dbReference type="EMBL" id="KV417652">
    <property type="protein sequence ID" value="KZP12112.1"/>
    <property type="molecule type" value="Genomic_DNA"/>
</dbReference>
<feature type="compositionally biased region" description="Low complexity" evidence="8">
    <location>
        <begin position="1"/>
        <end position="16"/>
    </location>
</feature>
<dbReference type="InterPro" id="IPR000961">
    <property type="entry name" value="AGC-kinase_C"/>
</dbReference>
<accession>A0A166AZ63</accession>
<dbReference type="PROSITE" id="PS00108">
    <property type="entry name" value="PROTEIN_KINASE_ST"/>
    <property type="match status" value="1"/>
</dbReference>
<keyword evidence="4 7" id="KW-0547">Nucleotide-binding</keyword>
<feature type="region of interest" description="Disordered" evidence="8">
    <location>
        <begin position="1"/>
        <end position="29"/>
    </location>
</feature>
<evidence type="ECO:0000256" key="5">
    <source>
        <dbReference type="ARBA" id="ARBA00022777"/>
    </source>
</evidence>
<feature type="domain" description="C2" evidence="9">
    <location>
        <begin position="10"/>
        <end position="187"/>
    </location>
</feature>
<dbReference type="PROSITE" id="PS50011">
    <property type="entry name" value="PROTEIN_KINASE_DOM"/>
    <property type="match status" value="1"/>
</dbReference>
<keyword evidence="5" id="KW-0418">Kinase</keyword>
<dbReference type="InterPro" id="IPR000719">
    <property type="entry name" value="Prot_kinase_dom"/>
</dbReference>
<dbReference type="PANTHER" id="PTHR24351">
    <property type="entry name" value="RIBOSOMAL PROTEIN S6 KINASE"/>
    <property type="match status" value="1"/>
</dbReference>
<dbReference type="STRING" id="436010.A0A166AZ63"/>
<dbReference type="PROSITE" id="PS00107">
    <property type="entry name" value="PROTEIN_KINASE_ATP"/>
    <property type="match status" value="1"/>
</dbReference>
<dbReference type="SUPFAM" id="SSF56112">
    <property type="entry name" value="Protein kinase-like (PK-like)"/>
    <property type="match status" value="1"/>
</dbReference>
<feature type="region of interest" description="Disordered" evidence="8">
    <location>
        <begin position="64"/>
        <end position="88"/>
    </location>
</feature>
<sequence>SPKTSSSSTSSGSSSSNVLGSTPTAGPSKGQIHVKLIQARGLNVRSAIARPYVVVQFEQNEFVSRDPTDGMGKEVKGTATTISRNTSSNALSALNNALGAKTGRGKGSNGSSPASSVSSGASALSLMLGRLPAHSPVWKHEVTFDVTTQESVVTFNVYDRNVQEHGFLGMVQIKPVLVHDHTVDNWYPVLPYEHEDVSGEMRVQITFEQIIPKQSLTPRDFEFLKLIGRGTFGKVFQVRKKDTKRIYAMKVLSKKEIVAKKEVAHTIGERKILQRSLESPFLVGLKFSFQTEGDLYLITDFKSGGELFWHLQKETRFTEERARFYIAELVLALEHLHKYDIVYRDLKPENILLDATGHVALCDFGLSKADLRADELTQTFCGTTEYLAPEVLLDEHGYSKLVDFWSLGVLLFEMCCGWSPFYAEDTQQMYKNICFGKIRFPKGVIGEDGKQFVKGLLNRNPKHRLGAQRDAAELKAHPFFKCIDWDALALKQVTPPFKPNVESDESTANFDPEFTSADVREVGYDAMDLDEEDPSEAWVSQSIGGSGFAHTPNGPLGSEKSTPAPTPLGPLSPLAPLGTAPFTHGNGNGNGKPQGVQIEKRKKKKKEVAGSVLSESIQEKFSGFSYMGGESVVPAGIMSRRGQGGAEVAVADGEVAEPTTEDECDDRQAGGRYANARRQGMQDEF</sequence>
<keyword evidence="1" id="KW-0723">Serine/threonine-protein kinase</keyword>
<evidence type="ECO:0000256" key="1">
    <source>
        <dbReference type="ARBA" id="ARBA00022527"/>
    </source>
</evidence>
<feature type="compositionally biased region" description="Low complexity" evidence="8">
    <location>
        <begin position="571"/>
        <end position="581"/>
    </location>
</feature>
<dbReference type="Gene3D" id="3.30.200.20">
    <property type="entry name" value="Phosphorylase Kinase, domain 1"/>
    <property type="match status" value="1"/>
</dbReference>
<protein>
    <submittedName>
        <fullName evidence="12">Kinase-like protein</fullName>
    </submittedName>
</protein>
<feature type="non-terminal residue" evidence="12">
    <location>
        <position position="685"/>
    </location>
</feature>
<dbReference type="Proteomes" id="UP000076532">
    <property type="component" value="Unassembled WGS sequence"/>
</dbReference>
<evidence type="ECO:0000313" key="12">
    <source>
        <dbReference type="EMBL" id="KZP12112.1"/>
    </source>
</evidence>
<evidence type="ECO:0000313" key="13">
    <source>
        <dbReference type="Proteomes" id="UP000076532"/>
    </source>
</evidence>
<dbReference type="Pfam" id="PF00433">
    <property type="entry name" value="Pkinase_C"/>
    <property type="match status" value="1"/>
</dbReference>
<keyword evidence="2" id="KW-0597">Phosphoprotein</keyword>
<dbReference type="SUPFAM" id="SSF49562">
    <property type="entry name" value="C2 domain (Calcium/lipid-binding domain, CaLB)"/>
    <property type="match status" value="1"/>
</dbReference>
<dbReference type="Pfam" id="PF00168">
    <property type="entry name" value="C2"/>
    <property type="match status" value="2"/>
</dbReference>
<evidence type="ECO:0000259" key="9">
    <source>
        <dbReference type="PROSITE" id="PS50004"/>
    </source>
</evidence>
<feature type="region of interest" description="Disordered" evidence="8">
    <location>
        <begin position="655"/>
        <end position="685"/>
    </location>
</feature>
<evidence type="ECO:0000256" key="2">
    <source>
        <dbReference type="ARBA" id="ARBA00022553"/>
    </source>
</evidence>